<protein>
    <recommendedName>
        <fullName evidence="5">Cytochrome c oxidase subunit II</fullName>
    </recommendedName>
</protein>
<keyword evidence="1" id="KW-0812">Transmembrane</keyword>
<comment type="caution">
    <text evidence="3">The sequence shown here is derived from an EMBL/GenBank/DDBJ whole genome shotgun (WGS) entry which is preliminary data.</text>
</comment>
<evidence type="ECO:0000256" key="1">
    <source>
        <dbReference type="SAM" id="Phobius"/>
    </source>
</evidence>
<evidence type="ECO:0000313" key="3">
    <source>
        <dbReference type="EMBL" id="GEO04790.1"/>
    </source>
</evidence>
<keyword evidence="1" id="KW-1133">Transmembrane helix</keyword>
<feature type="signal peptide" evidence="2">
    <location>
        <begin position="1"/>
        <end position="21"/>
    </location>
</feature>
<gene>
    <name evidence="3" type="ORF">AAE02nite_24540</name>
</gene>
<sequence length="86" mass="9638">MKTYFLTIVAALLTITTSACPVCEKQQPKLLQGISHGIGPQSNWDYALVWATAFIVLLTLFYTIKWLRKPGEDSDAHIKKAILNEC</sequence>
<dbReference type="PROSITE" id="PS51257">
    <property type="entry name" value="PROKAR_LIPOPROTEIN"/>
    <property type="match status" value="1"/>
</dbReference>
<name>A0A512AYK5_9BACT</name>
<keyword evidence="2" id="KW-0732">Signal</keyword>
<dbReference type="OrthoDB" id="678322at2"/>
<accession>A0A512AYK5</accession>
<feature type="transmembrane region" description="Helical" evidence="1">
    <location>
        <begin position="43"/>
        <end position="64"/>
    </location>
</feature>
<dbReference type="Proteomes" id="UP000321532">
    <property type="component" value="Unassembled WGS sequence"/>
</dbReference>
<organism evidence="3 4">
    <name type="scientific">Adhaeribacter aerolatus</name>
    <dbReference type="NCBI Taxonomy" id="670289"/>
    <lineage>
        <taxon>Bacteria</taxon>
        <taxon>Pseudomonadati</taxon>
        <taxon>Bacteroidota</taxon>
        <taxon>Cytophagia</taxon>
        <taxon>Cytophagales</taxon>
        <taxon>Hymenobacteraceae</taxon>
        <taxon>Adhaeribacter</taxon>
    </lineage>
</organism>
<feature type="chain" id="PRO_5021956048" description="Cytochrome c oxidase subunit II" evidence="2">
    <location>
        <begin position="22"/>
        <end position="86"/>
    </location>
</feature>
<dbReference type="AlphaFoldDB" id="A0A512AYK5"/>
<dbReference type="RefSeq" id="WP_146898052.1">
    <property type="nucleotide sequence ID" value="NZ_BJYS01000017.1"/>
</dbReference>
<reference evidence="3 4" key="1">
    <citation type="submission" date="2019-07" db="EMBL/GenBank/DDBJ databases">
        <title>Whole genome shotgun sequence of Adhaeribacter aerolatus NBRC 106133.</title>
        <authorList>
            <person name="Hosoyama A."/>
            <person name="Uohara A."/>
            <person name="Ohji S."/>
            <person name="Ichikawa N."/>
        </authorList>
    </citation>
    <scope>NUCLEOTIDE SEQUENCE [LARGE SCALE GENOMIC DNA]</scope>
    <source>
        <strain evidence="3 4">NBRC 106133</strain>
    </source>
</reference>
<keyword evidence="4" id="KW-1185">Reference proteome</keyword>
<proteinExistence type="predicted"/>
<keyword evidence="1" id="KW-0472">Membrane</keyword>
<evidence type="ECO:0000256" key="2">
    <source>
        <dbReference type="SAM" id="SignalP"/>
    </source>
</evidence>
<evidence type="ECO:0008006" key="5">
    <source>
        <dbReference type="Google" id="ProtNLM"/>
    </source>
</evidence>
<dbReference type="EMBL" id="BJYS01000017">
    <property type="protein sequence ID" value="GEO04790.1"/>
    <property type="molecule type" value="Genomic_DNA"/>
</dbReference>
<evidence type="ECO:0000313" key="4">
    <source>
        <dbReference type="Proteomes" id="UP000321532"/>
    </source>
</evidence>